<name>A0A6V7QA87_ANACO</name>
<dbReference type="AlphaFoldDB" id="A0A6V7QA87"/>
<accession>A0A6V7QA87</accession>
<proteinExistence type="predicted"/>
<reference evidence="2" key="1">
    <citation type="submission" date="2020-07" db="EMBL/GenBank/DDBJ databases">
        <authorList>
            <person name="Lin J."/>
        </authorList>
    </citation>
    <scope>NUCLEOTIDE SEQUENCE</scope>
</reference>
<dbReference type="EMBL" id="LR862134">
    <property type="protein sequence ID" value="CAD1839775.1"/>
    <property type="molecule type" value="Genomic_DNA"/>
</dbReference>
<organism evidence="2">
    <name type="scientific">Ananas comosus var. bracteatus</name>
    <name type="common">red pineapple</name>
    <dbReference type="NCBI Taxonomy" id="296719"/>
    <lineage>
        <taxon>Eukaryota</taxon>
        <taxon>Viridiplantae</taxon>
        <taxon>Streptophyta</taxon>
        <taxon>Embryophyta</taxon>
        <taxon>Tracheophyta</taxon>
        <taxon>Spermatophyta</taxon>
        <taxon>Magnoliopsida</taxon>
        <taxon>Liliopsida</taxon>
        <taxon>Poales</taxon>
        <taxon>Bromeliaceae</taxon>
        <taxon>Bromelioideae</taxon>
        <taxon>Ananas</taxon>
    </lineage>
</organism>
<protein>
    <recommendedName>
        <fullName evidence="1">Reverse transcriptase zinc-binding domain-containing protein</fullName>
    </recommendedName>
</protein>
<dbReference type="Pfam" id="PF13966">
    <property type="entry name" value="zf-RVT"/>
    <property type="match status" value="1"/>
</dbReference>
<dbReference type="InterPro" id="IPR026960">
    <property type="entry name" value="RVT-Znf"/>
</dbReference>
<feature type="domain" description="Reverse transcriptase zinc-binding" evidence="1">
    <location>
        <begin position="56"/>
        <end position="116"/>
    </location>
</feature>
<evidence type="ECO:0000313" key="2">
    <source>
        <dbReference type="EMBL" id="CAD1839775.1"/>
    </source>
</evidence>
<evidence type="ECO:0000259" key="1">
    <source>
        <dbReference type="Pfam" id="PF13966"/>
    </source>
</evidence>
<sequence length="160" mass="18532">MKMISWTACAQGPMSRAFLRPVFVFRENQAENENENRQQSSSLNHGISARTQGIYFKIWKLKEVMPRVKLFIWHGFVDALPVGIKLAERIPHFGDSCPLCQEQSETRDHLFFHCPLRPAYPFSLQELERIASLRRLLESNNNILIGGLLDIAHFHNMLIN</sequence>
<gene>
    <name evidence="2" type="ORF">CB5_LOCUS22986</name>
</gene>